<dbReference type="EMBL" id="CP018477">
    <property type="protein sequence ID" value="ASV72875.1"/>
    <property type="molecule type" value="Genomic_DNA"/>
</dbReference>
<evidence type="ECO:0000256" key="1">
    <source>
        <dbReference type="ARBA" id="ARBA00005046"/>
    </source>
</evidence>
<dbReference type="Gene3D" id="3.30.70.640">
    <property type="entry name" value="Molybdopterin cofactor biosynthesis C (MoaC) domain"/>
    <property type="match status" value="1"/>
</dbReference>
<dbReference type="KEGG" id="ttf:THTE_0273"/>
<feature type="domain" description="Molybdopterin cofactor biosynthesis C (MoaC)" evidence="4">
    <location>
        <begin position="28"/>
        <end position="161"/>
    </location>
</feature>
<dbReference type="GO" id="GO:0006777">
    <property type="term" value="P:Mo-molybdopterin cofactor biosynthetic process"/>
    <property type="evidence" value="ECO:0007669"/>
    <property type="project" value="UniProtKB-KW"/>
</dbReference>
<keyword evidence="2" id="KW-0501">Molybdenum cofactor biosynthesis</keyword>
<evidence type="ECO:0000256" key="3">
    <source>
        <dbReference type="ARBA" id="ARBA00055087"/>
    </source>
</evidence>
<dbReference type="AlphaFoldDB" id="A0A286RA75"/>
<dbReference type="InterPro" id="IPR050105">
    <property type="entry name" value="MoCo_biosynth_MoaA/MoaC"/>
</dbReference>
<dbReference type="SUPFAM" id="SSF55040">
    <property type="entry name" value="Molybdenum cofactor biosynthesis protein C, MoaC"/>
    <property type="match status" value="1"/>
</dbReference>
<dbReference type="InterPro" id="IPR036522">
    <property type="entry name" value="MoaC_sf"/>
</dbReference>
<dbReference type="RefSeq" id="WP_095413669.1">
    <property type="nucleotide sequence ID" value="NZ_CP018477.1"/>
</dbReference>
<proteinExistence type="predicted"/>
<dbReference type="InterPro" id="IPR023045">
    <property type="entry name" value="MoaC"/>
</dbReference>
<name>A0A286RA75_9BACT</name>
<dbReference type="UniPathway" id="UPA00344"/>
<protein>
    <submittedName>
        <fullName evidence="5">Molybdenum cofactor biosynthesis protein MoaC</fullName>
    </submittedName>
</protein>
<dbReference type="Proteomes" id="UP000215086">
    <property type="component" value="Chromosome"/>
</dbReference>
<dbReference type="NCBIfam" id="TIGR00581">
    <property type="entry name" value="moaC"/>
    <property type="match status" value="1"/>
</dbReference>
<evidence type="ECO:0000313" key="6">
    <source>
        <dbReference type="Proteomes" id="UP000215086"/>
    </source>
</evidence>
<evidence type="ECO:0000256" key="2">
    <source>
        <dbReference type="ARBA" id="ARBA00023150"/>
    </source>
</evidence>
<dbReference type="NCBIfam" id="NF006870">
    <property type="entry name" value="PRK09364.1"/>
    <property type="match status" value="1"/>
</dbReference>
<sequence>MTGDSSVQRENLESQKRPSHWADGRANMVNVSHKPESLRRALAEARVRVSPELAAIIQSQSLFKGDLFTVASLAGIQAAKRTGELIPLCHNLPLDWVDVRVELRDLTVVIEAEVHTTGRTGVEMEALTAAAVAALAVIDMGKSVDRGMVIESVRLLEKSGGQHGDYRAPDRREEDAK</sequence>
<comment type="pathway">
    <text evidence="1">Cofactor biosynthesis; molybdopterin biosynthesis.</text>
</comment>
<dbReference type="Pfam" id="PF01967">
    <property type="entry name" value="MoaC"/>
    <property type="match status" value="1"/>
</dbReference>
<dbReference type="InterPro" id="IPR002820">
    <property type="entry name" value="Mopterin_CF_biosynth-C_dom"/>
</dbReference>
<reference evidence="5 6" key="1">
    <citation type="journal article" name="Front. Microbiol.">
        <title>Sugar Metabolism of the First Thermophilic Planctomycete Thermogutta terrifontis: Comparative Genomic and Transcriptomic Approaches.</title>
        <authorList>
            <person name="Elcheninov A.G."/>
            <person name="Menzel P."/>
            <person name="Gudbergsdottir S.R."/>
            <person name="Slesarev A.I."/>
            <person name="Kadnikov V.V."/>
            <person name="Krogh A."/>
            <person name="Bonch-Osmolovskaya E.A."/>
            <person name="Peng X."/>
            <person name="Kublanov I.V."/>
        </authorList>
    </citation>
    <scope>NUCLEOTIDE SEQUENCE [LARGE SCALE GENOMIC DNA]</scope>
    <source>
        <strain evidence="5 6">R1</strain>
    </source>
</reference>
<dbReference type="OrthoDB" id="9794429at2"/>
<evidence type="ECO:0000259" key="4">
    <source>
        <dbReference type="Pfam" id="PF01967"/>
    </source>
</evidence>
<organism evidence="5 6">
    <name type="scientific">Thermogutta terrifontis</name>
    <dbReference type="NCBI Taxonomy" id="1331910"/>
    <lineage>
        <taxon>Bacteria</taxon>
        <taxon>Pseudomonadati</taxon>
        <taxon>Planctomycetota</taxon>
        <taxon>Planctomycetia</taxon>
        <taxon>Pirellulales</taxon>
        <taxon>Thermoguttaceae</taxon>
        <taxon>Thermogutta</taxon>
    </lineage>
</organism>
<evidence type="ECO:0000313" key="5">
    <source>
        <dbReference type="EMBL" id="ASV72875.1"/>
    </source>
</evidence>
<dbReference type="PANTHER" id="PTHR22960">
    <property type="entry name" value="MOLYBDOPTERIN COFACTOR SYNTHESIS PROTEIN A"/>
    <property type="match status" value="1"/>
</dbReference>
<comment type="function">
    <text evidence="3">Catalyzes the conversion of (8S)-3',8-cyclo-7,8-dihydroguanosine 5'-triphosphate to cyclic pyranopterin monophosphate (cPMP).</text>
</comment>
<keyword evidence="6" id="KW-1185">Reference proteome</keyword>
<gene>
    <name evidence="5" type="ORF">THTE_0273</name>
</gene>
<accession>A0A286RA75</accession>